<accession>A0A077AXM0</accession>
<keyword evidence="5" id="KW-0012">Acyltransferase</keyword>
<name>A0A077AXM0_9PROT</name>
<dbReference type="Pfam" id="PF00109">
    <property type="entry name" value="ketoacyl-synt"/>
    <property type="match status" value="1"/>
</dbReference>
<protein>
    <submittedName>
        <fullName evidence="5">3-oxoacyl-ACP synthase</fullName>
        <ecNumber evidence="5">2.3.1.41</ecNumber>
    </submittedName>
</protein>
<keyword evidence="2 3" id="KW-0808">Transferase</keyword>
<dbReference type="EMBL" id="CP008941">
    <property type="protein sequence ID" value="AIK96378.1"/>
    <property type="molecule type" value="Genomic_DNA"/>
</dbReference>
<dbReference type="InterPro" id="IPR014031">
    <property type="entry name" value="Ketoacyl_synth_C"/>
</dbReference>
<evidence type="ECO:0000256" key="2">
    <source>
        <dbReference type="ARBA" id="ARBA00022679"/>
    </source>
</evidence>
<evidence type="ECO:0000259" key="4">
    <source>
        <dbReference type="PROSITE" id="PS52004"/>
    </source>
</evidence>
<dbReference type="NCBIfam" id="NF006587">
    <property type="entry name" value="PRK09116.1"/>
    <property type="match status" value="1"/>
</dbReference>
<comment type="similarity">
    <text evidence="1 3">Belongs to the thiolase-like superfamily. Beta-ketoacyl-ACP synthases family.</text>
</comment>
<dbReference type="GO" id="GO:0006633">
    <property type="term" value="P:fatty acid biosynthetic process"/>
    <property type="evidence" value="ECO:0007669"/>
    <property type="project" value="InterPro"/>
</dbReference>
<feature type="domain" description="Ketosynthase family 3 (KS3)" evidence="4">
    <location>
        <begin position="1"/>
        <end position="405"/>
    </location>
</feature>
<dbReference type="PROSITE" id="PS00606">
    <property type="entry name" value="KS3_1"/>
    <property type="match status" value="1"/>
</dbReference>
<evidence type="ECO:0000313" key="5">
    <source>
        <dbReference type="EMBL" id="AIK96378.1"/>
    </source>
</evidence>
<gene>
    <name evidence="5" type="ORF">ID47_05975</name>
</gene>
<dbReference type="PANTHER" id="PTHR11712">
    <property type="entry name" value="POLYKETIDE SYNTHASE-RELATED"/>
    <property type="match status" value="1"/>
</dbReference>
<dbReference type="SMART" id="SM00825">
    <property type="entry name" value="PKS_KS"/>
    <property type="match status" value="1"/>
</dbReference>
<dbReference type="OrthoDB" id="9808669at2"/>
<dbReference type="eggNOG" id="COG0304">
    <property type="taxonomic scope" value="Bacteria"/>
</dbReference>
<evidence type="ECO:0000313" key="6">
    <source>
        <dbReference type="Proteomes" id="UP000028926"/>
    </source>
</evidence>
<dbReference type="EC" id="2.3.1.41" evidence="5"/>
<dbReference type="Proteomes" id="UP000028926">
    <property type="component" value="Chromosome"/>
</dbReference>
<dbReference type="InterPro" id="IPR016039">
    <property type="entry name" value="Thiolase-like"/>
</dbReference>
<dbReference type="InterPro" id="IPR018201">
    <property type="entry name" value="Ketoacyl_synth_AS"/>
</dbReference>
<keyword evidence="6" id="KW-1185">Reference proteome</keyword>
<sequence>MRRVVVTGMGGITALGESWSEIKENMQSGKTATRVMHEWSDLKGMNTCLGAPLPDHSLADRWSRKKTRTMGPVSLYSVYATEKALIDAGLLNDPILQKGKVGVAYGSSFGSTAPMYDFAELLFNKDLHKLTSTSYIRMMGHTAAVNIGLFFQIKGRIIPTATACTSGSLAIGYAAEAIRYGKQDIVIAGGAEELCPSMAAVFDVLYATSTTKDPSLSPRPYDAQRDGLVLGEGATSLILEDYDHAKARGATIYAEIVGFATNMDGNHITQPSPHTIETVMKLSLEDAQLSPNDIGFVSGHGTATEFGDIVESTATHAVFGSHKPIHSLKSYFGHTLGTCGALESWLGIEMMRDQWIAPTANLVTVDERCAPLHYIKGTGLHLDTDYFMNNNYAFGGINTSLIFKKIN</sequence>
<dbReference type="InterPro" id="IPR014030">
    <property type="entry name" value="Ketoacyl_synth_N"/>
</dbReference>
<dbReference type="Gene3D" id="3.40.47.10">
    <property type="match status" value="2"/>
</dbReference>
<dbReference type="InterPro" id="IPR000794">
    <property type="entry name" value="Beta-ketoacyl_synthase"/>
</dbReference>
<dbReference type="GO" id="GO:0004315">
    <property type="term" value="F:3-oxoacyl-[acyl-carrier-protein] synthase activity"/>
    <property type="evidence" value="ECO:0007669"/>
    <property type="project" value="UniProtKB-EC"/>
</dbReference>
<dbReference type="PANTHER" id="PTHR11712:SF325">
    <property type="entry name" value="3-OXOACYL-(ACYL-CARRIER-PROTEIN) SYNTHASE II FABF"/>
    <property type="match status" value="1"/>
</dbReference>
<dbReference type="Pfam" id="PF02801">
    <property type="entry name" value="Ketoacyl-synt_C"/>
    <property type="match status" value="1"/>
</dbReference>
<dbReference type="AlphaFoldDB" id="A0A077AXM0"/>
<reference evidence="5 6" key="1">
    <citation type="submission" date="2014-07" db="EMBL/GenBank/DDBJ databases">
        <title>Comparative genomic insights into amoeba endosymbionts belonging to the families of Holosporaceae and Candidatus Midichloriaceae within Rickettsiales.</title>
        <authorList>
            <person name="Wang Z."/>
            <person name="Wu M."/>
        </authorList>
    </citation>
    <scope>NUCLEOTIDE SEQUENCE [LARGE SCALE GENOMIC DNA]</scope>
    <source>
        <strain evidence="5">PRA3</strain>
    </source>
</reference>
<dbReference type="KEGG" id="paca:ID47_05975"/>
<dbReference type="HOGENOM" id="CLU_000022_69_2_5"/>
<dbReference type="SUPFAM" id="SSF53901">
    <property type="entry name" value="Thiolase-like"/>
    <property type="match status" value="2"/>
</dbReference>
<evidence type="ECO:0000256" key="3">
    <source>
        <dbReference type="RuleBase" id="RU003694"/>
    </source>
</evidence>
<dbReference type="InterPro" id="IPR020841">
    <property type="entry name" value="PKS_Beta-ketoAc_synthase_dom"/>
</dbReference>
<dbReference type="PROSITE" id="PS52004">
    <property type="entry name" value="KS3_2"/>
    <property type="match status" value="1"/>
</dbReference>
<dbReference type="RefSeq" id="WP_038464736.1">
    <property type="nucleotide sequence ID" value="NZ_CP008941.1"/>
</dbReference>
<dbReference type="CDD" id="cd00834">
    <property type="entry name" value="KAS_I_II"/>
    <property type="match status" value="1"/>
</dbReference>
<proteinExistence type="inferred from homology"/>
<dbReference type="STRING" id="91604.ID47_05975"/>
<organism evidence="5 6">
    <name type="scientific">Candidatus Odyssella acanthamoebae</name>
    <dbReference type="NCBI Taxonomy" id="91604"/>
    <lineage>
        <taxon>Bacteria</taxon>
        <taxon>Pseudomonadati</taxon>
        <taxon>Pseudomonadota</taxon>
        <taxon>Alphaproteobacteria</taxon>
        <taxon>Holosporales</taxon>
        <taxon>Candidatus Paracaedibacteraceae</taxon>
        <taxon>Candidatus Odyssella</taxon>
    </lineage>
</organism>
<evidence type="ECO:0000256" key="1">
    <source>
        <dbReference type="ARBA" id="ARBA00008467"/>
    </source>
</evidence>
<dbReference type="GO" id="GO:0005829">
    <property type="term" value="C:cytosol"/>
    <property type="evidence" value="ECO:0007669"/>
    <property type="project" value="TreeGrafter"/>
</dbReference>